<dbReference type="Pfam" id="PF00672">
    <property type="entry name" value="HAMP"/>
    <property type="match status" value="1"/>
</dbReference>
<proteinExistence type="inferred from homology"/>
<dbReference type="SMART" id="SM00283">
    <property type="entry name" value="MA"/>
    <property type="match status" value="1"/>
</dbReference>
<dbReference type="PROSITE" id="PS50111">
    <property type="entry name" value="CHEMOTAXIS_TRANSDUC_2"/>
    <property type="match status" value="1"/>
</dbReference>
<dbReference type="PANTHER" id="PTHR43531:SF11">
    <property type="entry name" value="METHYL-ACCEPTING CHEMOTAXIS PROTEIN 3"/>
    <property type="match status" value="1"/>
</dbReference>
<dbReference type="EMBL" id="JBEPLU010000001">
    <property type="protein sequence ID" value="MET3527042.1"/>
    <property type="molecule type" value="Genomic_DNA"/>
</dbReference>
<feature type="region of interest" description="Disordered" evidence="5">
    <location>
        <begin position="614"/>
        <end position="645"/>
    </location>
</feature>
<dbReference type="PRINTS" id="PR00260">
    <property type="entry name" value="CHEMTRNSDUCR"/>
</dbReference>
<name>A0ABV2EK16_9CAUL</name>
<dbReference type="Proteomes" id="UP001549110">
    <property type="component" value="Unassembled WGS sequence"/>
</dbReference>
<keyword evidence="6" id="KW-1133">Transmembrane helix</keyword>
<dbReference type="Gene3D" id="6.10.340.10">
    <property type="match status" value="1"/>
</dbReference>
<evidence type="ECO:0000259" key="8">
    <source>
        <dbReference type="PROSITE" id="PS50885"/>
    </source>
</evidence>
<feature type="domain" description="HAMP" evidence="8">
    <location>
        <begin position="303"/>
        <end position="349"/>
    </location>
</feature>
<keyword evidence="1" id="KW-0145">Chemotaxis</keyword>
<dbReference type="InterPro" id="IPR003660">
    <property type="entry name" value="HAMP_dom"/>
</dbReference>
<dbReference type="Gene3D" id="1.10.287.950">
    <property type="entry name" value="Methyl-accepting chemotaxis protein"/>
    <property type="match status" value="1"/>
</dbReference>
<keyword evidence="6" id="KW-0812">Transmembrane</keyword>
<gene>
    <name evidence="9" type="ORF">ABID41_002137</name>
</gene>
<dbReference type="SMART" id="SM00304">
    <property type="entry name" value="HAMP"/>
    <property type="match status" value="3"/>
</dbReference>
<keyword evidence="4" id="KW-0175">Coiled coil</keyword>
<feature type="domain" description="Methyl-accepting transducer" evidence="7">
    <location>
        <begin position="354"/>
        <end position="583"/>
    </location>
</feature>
<organism evidence="9 10">
    <name type="scientific">Phenylobacterium koreense</name>
    <dbReference type="NCBI Taxonomy" id="266125"/>
    <lineage>
        <taxon>Bacteria</taxon>
        <taxon>Pseudomonadati</taxon>
        <taxon>Pseudomonadota</taxon>
        <taxon>Alphaproteobacteria</taxon>
        <taxon>Caulobacterales</taxon>
        <taxon>Caulobacteraceae</taxon>
        <taxon>Phenylobacterium</taxon>
    </lineage>
</organism>
<keyword evidence="6" id="KW-0472">Membrane</keyword>
<protein>
    <submittedName>
        <fullName evidence="9">Methyl-accepting chemotaxis protein</fullName>
    </submittedName>
</protein>
<keyword evidence="10" id="KW-1185">Reference proteome</keyword>
<evidence type="ECO:0000313" key="9">
    <source>
        <dbReference type="EMBL" id="MET3527042.1"/>
    </source>
</evidence>
<evidence type="ECO:0000256" key="2">
    <source>
        <dbReference type="ARBA" id="ARBA00029447"/>
    </source>
</evidence>
<evidence type="ECO:0000256" key="4">
    <source>
        <dbReference type="SAM" id="Coils"/>
    </source>
</evidence>
<evidence type="ECO:0000256" key="3">
    <source>
        <dbReference type="PROSITE-ProRule" id="PRU00284"/>
    </source>
</evidence>
<dbReference type="RefSeq" id="WP_354297583.1">
    <property type="nucleotide sequence ID" value="NZ_JBEPLU010000001.1"/>
</dbReference>
<keyword evidence="3" id="KW-0807">Transducer</keyword>
<dbReference type="InterPro" id="IPR004090">
    <property type="entry name" value="Chemotax_Me-accpt_rcpt"/>
</dbReference>
<evidence type="ECO:0000256" key="5">
    <source>
        <dbReference type="SAM" id="MobiDB-lite"/>
    </source>
</evidence>
<evidence type="ECO:0000256" key="1">
    <source>
        <dbReference type="ARBA" id="ARBA00022500"/>
    </source>
</evidence>
<feature type="transmembrane region" description="Helical" evidence="6">
    <location>
        <begin position="194"/>
        <end position="214"/>
    </location>
</feature>
<comment type="caution">
    <text evidence="9">The sequence shown here is derived from an EMBL/GenBank/DDBJ whole genome shotgun (WGS) entry which is preliminary data.</text>
</comment>
<evidence type="ECO:0000256" key="6">
    <source>
        <dbReference type="SAM" id="Phobius"/>
    </source>
</evidence>
<dbReference type="PROSITE" id="PS50885">
    <property type="entry name" value="HAMP"/>
    <property type="match status" value="2"/>
</dbReference>
<feature type="domain" description="HAMP" evidence="8">
    <location>
        <begin position="216"/>
        <end position="269"/>
    </location>
</feature>
<dbReference type="SUPFAM" id="SSF58104">
    <property type="entry name" value="Methyl-accepting chemotaxis protein (MCP) signaling domain"/>
    <property type="match status" value="1"/>
</dbReference>
<dbReference type="InterPro" id="IPR004089">
    <property type="entry name" value="MCPsignal_dom"/>
</dbReference>
<dbReference type="InterPro" id="IPR051310">
    <property type="entry name" value="MCP_chemotaxis"/>
</dbReference>
<feature type="compositionally biased region" description="Low complexity" evidence="5">
    <location>
        <begin position="615"/>
        <end position="630"/>
    </location>
</feature>
<evidence type="ECO:0000259" key="7">
    <source>
        <dbReference type="PROSITE" id="PS50111"/>
    </source>
</evidence>
<feature type="coiled-coil region" evidence="4">
    <location>
        <begin position="267"/>
        <end position="294"/>
    </location>
</feature>
<sequence>MKRFRLVDLPLIAKIGFAPAFALVMLALTAGGAVMIQRGQAQDLKQVAEVDMPNSLRLQKVSERITAVHGQLYFLLTHQAASIDTDKIEGESQAMLAEVDAITKEVQAIAAKAPPSQKKTFDELTKALKQTRDALDVIAAMITTDFGTAAGFAAPFEEEYTKMSGTLNKIVEANRAVTDANAAASEQRSTTAQMVQAVAALATLLIAGLLAWALTTMLRKDVKRIANATEALARGDNGIDLDALARKDELGAIVSSLTVFRDNQLHLEKLRVEHEQAEAAAEATRRQNAEAAAAIAEEQAMVVNSLAQALDSLAGGDLTFRLSAEFPGDYRKLRDDFNAASAKLEEAMSAIAGATASIQSGAGEISTSADDLSRRTEHQAATLEETAAALDEITATVQKTSDGASHGREAVASAKSDAEEGGVVVNRAIEAMGQIEHSAKQISQIIGVIDEIAFQTNLLALNAGVEAARAGDAGKGFAVVASEVRALAQRSAEAAKEIKTLISASSAQVSEGVNLVGETGKALERIVRQVAEISNVVGEIAASAKEEALGLGQVNTAVNQMDQVTQQNAAMVEESTAASRVLADEAQELARLVARFKVSNGGVQLATRTVTQVQPRPTAAPRPMTRGATALAAAPHADEESWEEF</sequence>
<evidence type="ECO:0000313" key="10">
    <source>
        <dbReference type="Proteomes" id="UP001549110"/>
    </source>
</evidence>
<dbReference type="PANTHER" id="PTHR43531">
    <property type="entry name" value="PROTEIN ICFG"/>
    <property type="match status" value="1"/>
</dbReference>
<comment type="similarity">
    <text evidence="2">Belongs to the methyl-accepting chemotaxis (MCP) protein family.</text>
</comment>
<reference evidence="9 10" key="1">
    <citation type="submission" date="2024-06" db="EMBL/GenBank/DDBJ databases">
        <title>Genomic Encyclopedia of Type Strains, Phase IV (KMG-IV): sequencing the most valuable type-strain genomes for metagenomic binning, comparative biology and taxonomic classification.</title>
        <authorList>
            <person name="Goeker M."/>
        </authorList>
    </citation>
    <scope>NUCLEOTIDE SEQUENCE [LARGE SCALE GENOMIC DNA]</scope>
    <source>
        <strain evidence="9 10">DSM 17809</strain>
    </source>
</reference>
<dbReference type="CDD" id="cd11386">
    <property type="entry name" value="MCP_signal"/>
    <property type="match status" value="1"/>
</dbReference>
<accession>A0ABV2EK16</accession>
<dbReference type="Pfam" id="PF00015">
    <property type="entry name" value="MCPsignal"/>
    <property type="match status" value="1"/>
</dbReference>